<dbReference type="STRING" id="1850517.A8708_23095"/>
<evidence type="ECO:0000313" key="5">
    <source>
        <dbReference type="EMBL" id="OAS23050.1"/>
    </source>
</evidence>
<dbReference type="PROSITE" id="PS00041">
    <property type="entry name" value="HTH_ARAC_FAMILY_1"/>
    <property type="match status" value="1"/>
</dbReference>
<dbReference type="SMART" id="SM00342">
    <property type="entry name" value="HTH_ARAC"/>
    <property type="match status" value="1"/>
</dbReference>
<dbReference type="Pfam" id="PF12833">
    <property type="entry name" value="HTH_18"/>
    <property type="match status" value="1"/>
</dbReference>
<sequence>MIPNIQLTRYYYGEQREQFSLAEDMYQGWVMLAAQDGSFSFTIDGGDDTKEQLTQFGELIFCPPSHTLKRHVQQTLSFHFCEFTCSGDWTLPQVVRLKDVSRLRSTFQYLREWQETEDLHQQYRGDAQHLIEDLIFQSHREQYKAQHNNAGTVDPLMNKAAAYIESRTCEHELSLQELAATLGISSSQLTRRFQSAYGLSPVRFATKVRLARARILLVETQDTLENIAEQCGFQNAFYFSRVFSNQMGISPSGYRKNYRV</sequence>
<proteinExistence type="predicted"/>
<dbReference type="PROSITE" id="PS01124">
    <property type="entry name" value="HTH_ARAC_FAMILY_2"/>
    <property type="match status" value="1"/>
</dbReference>
<keyword evidence="1" id="KW-0805">Transcription regulation</keyword>
<dbReference type="EMBL" id="LYPB01000042">
    <property type="protein sequence ID" value="OAS23050.1"/>
    <property type="molecule type" value="Genomic_DNA"/>
</dbReference>
<name>A0A198APP1_9BACL</name>
<dbReference type="InterPro" id="IPR020449">
    <property type="entry name" value="Tscrpt_reg_AraC-type_HTH"/>
</dbReference>
<evidence type="ECO:0000256" key="1">
    <source>
        <dbReference type="ARBA" id="ARBA00023015"/>
    </source>
</evidence>
<accession>A0A198APP1</accession>
<dbReference type="SUPFAM" id="SSF46689">
    <property type="entry name" value="Homeodomain-like"/>
    <property type="match status" value="2"/>
</dbReference>
<keyword evidence="2" id="KW-0238">DNA-binding</keyword>
<dbReference type="AlphaFoldDB" id="A0A198APP1"/>
<evidence type="ECO:0000259" key="4">
    <source>
        <dbReference type="PROSITE" id="PS01124"/>
    </source>
</evidence>
<dbReference type="InterPro" id="IPR018062">
    <property type="entry name" value="HTH_AraC-typ_CS"/>
</dbReference>
<evidence type="ECO:0000256" key="3">
    <source>
        <dbReference type="ARBA" id="ARBA00023163"/>
    </source>
</evidence>
<protein>
    <recommendedName>
        <fullName evidence="4">HTH araC/xylS-type domain-containing protein</fullName>
    </recommendedName>
</protein>
<dbReference type="GO" id="GO:0003700">
    <property type="term" value="F:DNA-binding transcription factor activity"/>
    <property type="evidence" value="ECO:0007669"/>
    <property type="project" value="InterPro"/>
</dbReference>
<dbReference type="PRINTS" id="PR00032">
    <property type="entry name" value="HTHARAC"/>
</dbReference>
<dbReference type="InterPro" id="IPR018060">
    <property type="entry name" value="HTH_AraC"/>
</dbReference>
<evidence type="ECO:0000313" key="6">
    <source>
        <dbReference type="Proteomes" id="UP000078454"/>
    </source>
</evidence>
<reference evidence="5 6" key="1">
    <citation type="submission" date="2016-05" db="EMBL/GenBank/DDBJ databases">
        <title>Paenibacillus sp. 1ZS3-15 nov., isolated from the rhizosphere soil.</title>
        <authorList>
            <person name="Zhang X.X."/>
            <person name="Zhang J."/>
        </authorList>
    </citation>
    <scope>NUCLEOTIDE SEQUENCE [LARGE SCALE GENOMIC DNA]</scope>
    <source>
        <strain evidence="5 6">1ZS3-15</strain>
    </source>
</reference>
<dbReference type="InterPro" id="IPR009057">
    <property type="entry name" value="Homeodomain-like_sf"/>
</dbReference>
<keyword evidence="3" id="KW-0804">Transcription</keyword>
<comment type="caution">
    <text evidence="5">The sequence shown here is derived from an EMBL/GenBank/DDBJ whole genome shotgun (WGS) entry which is preliminary data.</text>
</comment>
<evidence type="ECO:0000256" key="2">
    <source>
        <dbReference type="ARBA" id="ARBA00023125"/>
    </source>
</evidence>
<dbReference type="RefSeq" id="WP_068661899.1">
    <property type="nucleotide sequence ID" value="NZ_LYPB01000042.1"/>
</dbReference>
<gene>
    <name evidence="5" type="ORF">A8708_23095</name>
</gene>
<organism evidence="5 6">
    <name type="scientific">Paenibacillus oryzisoli</name>
    <dbReference type="NCBI Taxonomy" id="1850517"/>
    <lineage>
        <taxon>Bacteria</taxon>
        <taxon>Bacillati</taxon>
        <taxon>Bacillota</taxon>
        <taxon>Bacilli</taxon>
        <taxon>Bacillales</taxon>
        <taxon>Paenibacillaceae</taxon>
        <taxon>Paenibacillus</taxon>
    </lineage>
</organism>
<dbReference type="GO" id="GO:0043565">
    <property type="term" value="F:sequence-specific DNA binding"/>
    <property type="evidence" value="ECO:0007669"/>
    <property type="project" value="InterPro"/>
</dbReference>
<dbReference type="PANTHER" id="PTHR43280">
    <property type="entry name" value="ARAC-FAMILY TRANSCRIPTIONAL REGULATOR"/>
    <property type="match status" value="1"/>
</dbReference>
<keyword evidence="6" id="KW-1185">Reference proteome</keyword>
<feature type="domain" description="HTH araC/xylS-type" evidence="4">
    <location>
        <begin position="158"/>
        <end position="257"/>
    </location>
</feature>
<dbReference type="Proteomes" id="UP000078454">
    <property type="component" value="Unassembled WGS sequence"/>
</dbReference>
<dbReference type="PANTHER" id="PTHR43280:SF2">
    <property type="entry name" value="HTH-TYPE TRANSCRIPTIONAL REGULATOR EXSA"/>
    <property type="match status" value="1"/>
</dbReference>
<dbReference type="Gene3D" id="1.10.10.60">
    <property type="entry name" value="Homeodomain-like"/>
    <property type="match status" value="2"/>
</dbReference>